<accession>A0A0X3V6D9</accession>
<keyword evidence="1 5" id="KW-0732">Signal</keyword>
<dbReference type="EMBL" id="LLZH01000037">
    <property type="protein sequence ID" value="KUL40007.1"/>
    <property type="molecule type" value="Genomic_DNA"/>
</dbReference>
<dbReference type="RefSeq" id="WP_067686461.1">
    <property type="nucleotide sequence ID" value="NZ_LLZH01000037.1"/>
</dbReference>
<dbReference type="InterPro" id="IPR025141">
    <property type="entry name" value="DUF4082"/>
</dbReference>
<keyword evidence="2" id="KW-0326">Glycosidase</keyword>
<proteinExistence type="predicted"/>
<dbReference type="CDD" id="cd00063">
    <property type="entry name" value="FN3"/>
    <property type="match status" value="1"/>
</dbReference>
<evidence type="ECO:0000313" key="7">
    <source>
        <dbReference type="EMBL" id="KUL40007.1"/>
    </source>
</evidence>
<dbReference type="GO" id="GO:0003993">
    <property type="term" value="F:acid phosphatase activity"/>
    <property type="evidence" value="ECO:0007669"/>
    <property type="project" value="InterPro"/>
</dbReference>
<feature type="chain" id="PRO_5007055582" description="Fibronectin type-III domain-containing protein" evidence="5">
    <location>
        <begin position="35"/>
        <end position="1479"/>
    </location>
</feature>
<reference evidence="7 8" key="1">
    <citation type="submission" date="2015-10" db="EMBL/GenBank/DDBJ databases">
        <authorList>
            <person name="Gilbert D.G."/>
        </authorList>
    </citation>
    <scope>NUCLEOTIDE SEQUENCE [LARGE SCALE GENOMIC DNA]</scope>
    <source>
        <strain evidence="7 8">NRRL B-16712</strain>
    </source>
</reference>
<dbReference type="SMART" id="SM00060">
    <property type="entry name" value="FN3"/>
    <property type="match status" value="2"/>
</dbReference>
<evidence type="ECO:0000256" key="3">
    <source>
        <dbReference type="ARBA" id="ARBA00023326"/>
    </source>
</evidence>
<dbReference type="GO" id="GO:0000272">
    <property type="term" value="P:polysaccharide catabolic process"/>
    <property type="evidence" value="ECO:0007669"/>
    <property type="project" value="UniProtKB-KW"/>
</dbReference>
<dbReference type="InterPro" id="IPR032812">
    <property type="entry name" value="SbsA_Ig"/>
</dbReference>
<dbReference type="SUPFAM" id="SSF49363">
    <property type="entry name" value="Purple acid phosphatase, N-terminal domain"/>
    <property type="match status" value="1"/>
</dbReference>
<evidence type="ECO:0000256" key="4">
    <source>
        <dbReference type="SAM" id="MobiDB-lite"/>
    </source>
</evidence>
<dbReference type="GO" id="GO:0046872">
    <property type="term" value="F:metal ion binding"/>
    <property type="evidence" value="ECO:0007669"/>
    <property type="project" value="InterPro"/>
</dbReference>
<dbReference type="PROSITE" id="PS51318">
    <property type="entry name" value="TAT"/>
    <property type="match status" value="1"/>
</dbReference>
<evidence type="ECO:0000256" key="1">
    <source>
        <dbReference type="ARBA" id="ARBA00022729"/>
    </source>
</evidence>
<comment type="caution">
    <text evidence="7">The sequence shown here is derived from an EMBL/GenBank/DDBJ whole genome shotgun (WGS) entry which is preliminary data.</text>
</comment>
<evidence type="ECO:0000256" key="5">
    <source>
        <dbReference type="SAM" id="SignalP"/>
    </source>
</evidence>
<dbReference type="InterPro" id="IPR014755">
    <property type="entry name" value="Cu-Rt/internalin_Ig-like"/>
</dbReference>
<keyword evidence="8" id="KW-1185">Reference proteome</keyword>
<dbReference type="PROSITE" id="PS50853">
    <property type="entry name" value="FN3"/>
    <property type="match status" value="1"/>
</dbReference>
<sequence length="1479" mass="152255">MYEPTPRSRRAWLPFAICLALIAALLTPGSPAQAATCPCTIWPATATPGTAADPDPSAIEVGVKFRSDVAGSVTGVRFYKGTGNTGTHIGHLWTAAGANLGTVTFTGETATGWQSATFATPIAITANTTYVASYYAPVGRYAGDDGTFAAAGVDNAPLHALRDGEDGANGVYRYGTGGGFPSNTYQSANYWVDVTFTTSAADTTPPAVTATSPANGATGVATTAGVSATFTEPVTTAAIAIPGVAGATSYNSATRTVTFQPSAPLAASTAYTATVSGAKDAAGNTMTAVTFSFTTAAVGGSGCPCTIWASTATPATPAVSDNNAVEVGVRFRSTTAGYITGLRFYKGLGNTGTHTGSLWSNTGTRLATVTFTGETATGWQSATLAGPVAVTANTTYVASYHTDSGFYAASANGFTAAVARGPLTALANGTDGGNGVYRYGATAFPTSTYQSTNYWVDVTFDTTAVDSTPPTVISRAPLAGAAGVPVSGAITATFSEPATAVTIAVTGPSGAVAGATAYDSATSTARFTPTAALATSTAYTATVSGGRDAAGNVMTPVTWSFTTAAPPPPAPDQGPGGPILLIKPAASSFTPFIAEVLRNEGLNEFATADLSVVTATTLNQYDVVLLGATPLTAAQVSMFTTWVNAGGNLITFRPDKQLAGLLGLTATTATLAEGYLKVDTASSPGAGITGETIQYHGTADRYTLSGARAVATLYSSATAATTSPAVSLADVGTAGGQAAAFSFDFAQSLVWTRQGNPAWEKQERDGTAPIRSDDLYYGGSGTTDWVNLAKVAVPQADEQQRLLANLIGAMNLDRKPLPKFWYFPRSLKAVVVATGDDHATGGTAGRFDQYAANSPAGCVVDNWECPRFTSYIFPSTPLTNGQATSYQSRGFEVGLHVNTNCADWTTSSLAGFYADQLATWKSKYSGVTAPVTNRTHCIVWSDWSTQASTEGANGIRLDTNYYYWPGPWVADRPGFMTGSGMPMRFADKTGALIDVYQAATQMTDESAQSYPYTVDTLLDAALGPDGRYGAFTANMHTDASTTYDSDEVLDSALRHGVPVVTARQLLTWLDGRNGSSYSATSWSGDTLSFTVNVGAGANGLTGMVPTLGTGGRTLTTLTRAGVAVPFTRTTIKGVEYAMYTAAPGTYAATYGTAPAAAPAITATTLKVAATSAGVTVAGTVPGSTEVQYGTSATSLTATVVDGTQAARRTVTLGNLKPGTAYWYRVKVTAPSGRTTLSAVKRLDTPRTDRRKPGLSKPTVTARPDGTAQVSWRADESAAGTLLVGTSAGALAAWPGTTTGTRQSAVVTQLKPGTTYHYRIRSVDASGNVTTWPKLTSPPATFVSSAVGVADFTAPQLRTGTESHTVVTADGIRLTAGSRSGSHVSRVLDAQQMVTWDRLSYQASVPAGTTLKVYVRTGSTTTPDGTWSGWAAVKQGGQVKGGSRYAQYRVELTRSGTTSPVLHGVGITSNGRPLEVHSEK</sequence>
<dbReference type="SUPFAM" id="SSF49265">
    <property type="entry name" value="Fibronectin type III"/>
    <property type="match status" value="1"/>
</dbReference>
<dbReference type="InterPro" id="IPR008963">
    <property type="entry name" value="Purple_acid_Pase-like_N"/>
</dbReference>
<dbReference type="Proteomes" id="UP000053244">
    <property type="component" value="Unassembled WGS sequence"/>
</dbReference>
<dbReference type="InterPro" id="IPR003961">
    <property type="entry name" value="FN3_dom"/>
</dbReference>
<protein>
    <recommendedName>
        <fullName evidence="6">Fibronectin type-III domain-containing protein</fullName>
    </recommendedName>
</protein>
<gene>
    <name evidence="7" type="ORF">ADL15_08135</name>
</gene>
<evidence type="ECO:0000313" key="8">
    <source>
        <dbReference type="Proteomes" id="UP000053244"/>
    </source>
</evidence>
<dbReference type="Pfam" id="PF13313">
    <property type="entry name" value="DUF4082"/>
    <property type="match status" value="2"/>
</dbReference>
<dbReference type="InterPro" id="IPR036116">
    <property type="entry name" value="FN3_sf"/>
</dbReference>
<dbReference type="GO" id="GO:0016798">
    <property type="term" value="F:hydrolase activity, acting on glycosyl bonds"/>
    <property type="evidence" value="ECO:0007669"/>
    <property type="project" value="UniProtKB-KW"/>
</dbReference>
<feature type="domain" description="Fibronectin type-III" evidence="6">
    <location>
        <begin position="1253"/>
        <end position="1339"/>
    </location>
</feature>
<dbReference type="Gene3D" id="2.60.40.10">
    <property type="entry name" value="Immunoglobulins"/>
    <property type="match status" value="1"/>
</dbReference>
<evidence type="ECO:0000256" key="2">
    <source>
        <dbReference type="ARBA" id="ARBA00023295"/>
    </source>
</evidence>
<evidence type="ECO:0000259" key="6">
    <source>
        <dbReference type="PROSITE" id="PS50853"/>
    </source>
</evidence>
<dbReference type="SUPFAM" id="SSF52317">
    <property type="entry name" value="Class I glutamine amidotransferase-like"/>
    <property type="match status" value="1"/>
</dbReference>
<keyword evidence="2" id="KW-0378">Hydrolase</keyword>
<dbReference type="Gene3D" id="2.60.40.1220">
    <property type="match status" value="2"/>
</dbReference>
<keyword evidence="3" id="KW-0624">Polysaccharide degradation</keyword>
<dbReference type="InterPro" id="IPR013783">
    <property type="entry name" value="Ig-like_fold"/>
</dbReference>
<name>A0A0X3V6D9_9ACTN</name>
<feature type="signal peptide" evidence="5">
    <location>
        <begin position="1"/>
        <end position="34"/>
    </location>
</feature>
<dbReference type="Pfam" id="PF13205">
    <property type="entry name" value="Big_5"/>
    <property type="match status" value="2"/>
</dbReference>
<organism evidence="7 8">
    <name type="scientific">Actinoplanes awajinensis subsp. mycoplanecinus</name>
    <dbReference type="NCBI Taxonomy" id="135947"/>
    <lineage>
        <taxon>Bacteria</taxon>
        <taxon>Bacillati</taxon>
        <taxon>Actinomycetota</taxon>
        <taxon>Actinomycetes</taxon>
        <taxon>Micromonosporales</taxon>
        <taxon>Micromonosporaceae</taxon>
        <taxon>Actinoplanes</taxon>
    </lineage>
</organism>
<keyword evidence="3" id="KW-0119">Carbohydrate metabolism</keyword>
<feature type="region of interest" description="Disordered" evidence="4">
    <location>
        <begin position="1244"/>
        <end position="1270"/>
    </location>
</feature>
<dbReference type="InterPro" id="IPR006311">
    <property type="entry name" value="TAT_signal"/>
</dbReference>
<dbReference type="InterPro" id="IPR029062">
    <property type="entry name" value="Class_I_gatase-like"/>
</dbReference>